<dbReference type="Gene3D" id="3.20.20.100">
    <property type="entry name" value="NADP-dependent oxidoreductase domain"/>
    <property type="match status" value="1"/>
</dbReference>
<dbReference type="GO" id="GO:0016491">
    <property type="term" value="F:oxidoreductase activity"/>
    <property type="evidence" value="ECO:0007669"/>
    <property type="project" value="UniProtKB-KW"/>
</dbReference>
<gene>
    <name evidence="4" type="primary">BQ5605_C049g12448</name>
    <name evidence="4" type="ORF">BQ5605_C049G12448</name>
</gene>
<dbReference type="PANTHER" id="PTHR43364:SF4">
    <property type="entry name" value="NAD(P)-LINKED OXIDOREDUCTASE SUPERFAMILY PROTEIN"/>
    <property type="match status" value="1"/>
</dbReference>
<organism evidence="4 5">
    <name type="scientific">Microbotryum silenes-dioicae</name>
    <dbReference type="NCBI Taxonomy" id="796604"/>
    <lineage>
        <taxon>Eukaryota</taxon>
        <taxon>Fungi</taxon>
        <taxon>Dikarya</taxon>
        <taxon>Basidiomycota</taxon>
        <taxon>Pucciniomycotina</taxon>
        <taxon>Microbotryomycetes</taxon>
        <taxon>Microbotryales</taxon>
        <taxon>Microbotryaceae</taxon>
        <taxon>Microbotryum</taxon>
    </lineage>
</organism>
<sequence>MLRQVEVEHEFGLVLCPFDVLVFLFRILLLFCLLVSQAHRSPIMNSSNTTASSNVGVVLELMTWGKEGTEGARVHTIKDCEGMLDIFQKHGLNELDTAFVYASTHRTLGSRCSARYVKKRGPVVGTKLYPSKTSDGTPITHSRADLRKFLDMQLEACKTTCFDIWYLLELIHILFDAPDRKTDFHGSFAAGDELYREGEFKRFGISNYMSWEVAHIVGLCEKNDWIKPTAYQGYRIYTALHRNVEPELFPCLRKFGISFYQFNPLARGLFTGRYSSLDMQVEKGSRFDPATGQGQGYRKRYFNDHYFEALALIEPVAKKNNLTMCEVALRWINHHSCDQILFGASSYSRLESNLVDLLEKGDSSPRKSSRSSMQRGRSFVLLLPK</sequence>
<evidence type="ECO:0000256" key="2">
    <source>
        <dbReference type="SAM" id="Phobius"/>
    </source>
</evidence>
<evidence type="ECO:0000259" key="3">
    <source>
        <dbReference type="Pfam" id="PF00248"/>
    </source>
</evidence>
<protein>
    <submittedName>
        <fullName evidence="4">BQ5605_C049g12448 protein</fullName>
    </submittedName>
</protein>
<dbReference type="STRING" id="796604.A0A2X0NHB9"/>
<dbReference type="EMBL" id="FQNC01000111">
    <property type="protein sequence ID" value="SGZ30731.1"/>
    <property type="molecule type" value="Genomic_DNA"/>
</dbReference>
<dbReference type="InterPro" id="IPR036812">
    <property type="entry name" value="NAD(P)_OxRdtase_dom_sf"/>
</dbReference>
<keyword evidence="1" id="KW-0560">Oxidoreductase</keyword>
<dbReference type="AlphaFoldDB" id="A0A2X0NHB9"/>
<proteinExistence type="predicted"/>
<feature type="transmembrane region" description="Helical" evidence="2">
    <location>
        <begin position="12"/>
        <end position="35"/>
    </location>
</feature>
<keyword evidence="5" id="KW-1185">Reference proteome</keyword>
<keyword evidence="2" id="KW-1133">Transmembrane helix</keyword>
<dbReference type="Proteomes" id="UP000249464">
    <property type="component" value="Unassembled WGS sequence"/>
</dbReference>
<evidence type="ECO:0000313" key="5">
    <source>
        <dbReference type="Proteomes" id="UP000249464"/>
    </source>
</evidence>
<dbReference type="PANTHER" id="PTHR43364">
    <property type="entry name" value="NADH-SPECIFIC METHYLGLYOXAL REDUCTASE-RELATED"/>
    <property type="match status" value="1"/>
</dbReference>
<dbReference type="InterPro" id="IPR023210">
    <property type="entry name" value="NADP_OxRdtase_dom"/>
</dbReference>
<dbReference type="SUPFAM" id="SSF51430">
    <property type="entry name" value="NAD(P)-linked oxidoreductase"/>
    <property type="match status" value="1"/>
</dbReference>
<keyword evidence="2" id="KW-0472">Membrane</keyword>
<name>A0A2X0NHB9_9BASI</name>
<reference evidence="4 5" key="1">
    <citation type="submission" date="2016-11" db="EMBL/GenBank/DDBJ databases">
        <authorList>
            <person name="Jaros S."/>
            <person name="Januszkiewicz K."/>
            <person name="Wedrychowicz H."/>
        </authorList>
    </citation>
    <scope>NUCLEOTIDE SEQUENCE [LARGE SCALE GENOMIC DNA]</scope>
</reference>
<feature type="domain" description="NADP-dependent oxidoreductase" evidence="3">
    <location>
        <begin position="83"/>
        <end position="354"/>
    </location>
</feature>
<dbReference type="Pfam" id="PF00248">
    <property type="entry name" value="Aldo_ket_red"/>
    <property type="match status" value="1"/>
</dbReference>
<evidence type="ECO:0000256" key="1">
    <source>
        <dbReference type="ARBA" id="ARBA00023002"/>
    </source>
</evidence>
<accession>A0A2X0NHB9</accession>
<evidence type="ECO:0000313" key="4">
    <source>
        <dbReference type="EMBL" id="SGZ30731.1"/>
    </source>
</evidence>
<dbReference type="InterPro" id="IPR050523">
    <property type="entry name" value="AKR_Detox_Biosynth"/>
</dbReference>
<keyword evidence="2" id="KW-0812">Transmembrane</keyword>